<dbReference type="EMBL" id="MU003699">
    <property type="protein sequence ID" value="KAF2810932.1"/>
    <property type="molecule type" value="Genomic_DNA"/>
</dbReference>
<evidence type="ECO:0000313" key="2">
    <source>
        <dbReference type="Proteomes" id="UP000504636"/>
    </source>
</evidence>
<evidence type="ECO:0000313" key="3">
    <source>
        <dbReference type="RefSeq" id="XP_033577896.1"/>
    </source>
</evidence>
<dbReference type="Proteomes" id="UP000504636">
    <property type="component" value="Unplaced"/>
</dbReference>
<name>A0A6A6YPX8_9PEZI</name>
<protein>
    <submittedName>
        <fullName evidence="1 3">Uncharacterized protein</fullName>
    </submittedName>
</protein>
<proteinExistence type="predicted"/>
<reference evidence="3" key="3">
    <citation type="submission" date="2025-04" db="UniProtKB">
        <authorList>
            <consortium name="RefSeq"/>
        </authorList>
    </citation>
    <scope>IDENTIFICATION</scope>
    <source>
        <strain evidence="3">CBS 304.34</strain>
    </source>
</reference>
<organism evidence="1">
    <name type="scientific">Mytilinidion resinicola</name>
    <dbReference type="NCBI Taxonomy" id="574789"/>
    <lineage>
        <taxon>Eukaryota</taxon>
        <taxon>Fungi</taxon>
        <taxon>Dikarya</taxon>
        <taxon>Ascomycota</taxon>
        <taxon>Pezizomycotina</taxon>
        <taxon>Dothideomycetes</taxon>
        <taxon>Pleosporomycetidae</taxon>
        <taxon>Mytilinidiales</taxon>
        <taxon>Mytilinidiaceae</taxon>
        <taxon>Mytilinidion</taxon>
    </lineage>
</organism>
<dbReference type="RefSeq" id="XP_033577896.1">
    <property type="nucleotide sequence ID" value="XM_033719799.1"/>
</dbReference>
<reference evidence="3" key="2">
    <citation type="submission" date="2020-04" db="EMBL/GenBank/DDBJ databases">
        <authorList>
            <consortium name="NCBI Genome Project"/>
        </authorList>
    </citation>
    <scope>NUCLEOTIDE SEQUENCE</scope>
    <source>
        <strain evidence="3">CBS 304.34</strain>
    </source>
</reference>
<dbReference type="AlphaFoldDB" id="A0A6A6YPX8"/>
<gene>
    <name evidence="1 3" type="ORF">BDZ99DRAFT_462218</name>
</gene>
<dbReference type="GeneID" id="54460692"/>
<keyword evidence="2" id="KW-1185">Reference proteome</keyword>
<evidence type="ECO:0000313" key="1">
    <source>
        <dbReference type="EMBL" id="KAF2810932.1"/>
    </source>
</evidence>
<sequence length="174" mass="19429">MRARMQRRHLPSTAACQRWASVLGVHRFAGTIAAKDQLRSLGWPAWSENGQQSASIGFKARTLAEFGTPVQLVDGYVEEGCMVSGVPRRPDFGFERCPSLIWSAIFKLRMLRPRLLATREHIGAFSSIFELSPGSISPQPCGLAWSRWRILGWLRAHASSSNLGNLNLDLAEFY</sequence>
<reference evidence="1 3" key="1">
    <citation type="journal article" date="2020" name="Stud. Mycol.">
        <title>101 Dothideomycetes genomes: a test case for predicting lifestyles and emergence of pathogens.</title>
        <authorList>
            <person name="Haridas S."/>
            <person name="Albert R."/>
            <person name="Binder M."/>
            <person name="Bloem J."/>
            <person name="Labutti K."/>
            <person name="Salamov A."/>
            <person name="Andreopoulos B."/>
            <person name="Baker S."/>
            <person name="Barry K."/>
            <person name="Bills G."/>
            <person name="Bluhm B."/>
            <person name="Cannon C."/>
            <person name="Castanera R."/>
            <person name="Culley D."/>
            <person name="Daum C."/>
            <person name="Ezra D."/>
            <person name="Gonzalez J."/>
            <person name="Henrissat B."/>
            <person name="Kuo A."/>
            <person name="Liang C."/>
            <person name="Lipzen A."/>
            <person name="Lutzoni F."/>
            <person name="Magnuson J."/>
            <person name="Mondo S."/>
            <person name="Nolan M."/>
            <person name="Ohm R."/>
            <person name="Pangilinan J."/>
            <person name="Park H.-J."/>
            <person name="Ramirez L."/>
            <person name="Alfaro M."/>
            <person name="Sun H."/>
            <person name="Tritt A."/>
            <person name="Yoshinaga Y."/>
            <person name="Zwiers L.-H."/>
            <person name="Turgeon B."/>
            <person name="Goodwin S."/>
            <person name="Spatafora J."/>
            <person name="Crous P."/>
            <person name="Grigoriev I."/>
        </authorList>
    </citation>
    <scope>NUCLEOTIDE SEQUENCE</scope>
    <source>
        <strain evidence="1 3">CBS 304.34</strain>
    </source>
</reference>
<accession>A0A6A6YPX8</accession>